<reference evidence="1" key="1">
    <citation type="submission" date="2020-10" db="EMBL/GenBank/DDBJ databases">
        <authorList>
            <person name="Gilroy R."/>
        </authorList>
    </citation>
    <scope>NUCLEOTIDE SEQUENCE</scope>
    <source>
        <strain evidence="1">11300</strain>
    </source>
</reference>
<dbReference type="Proteomes" id="UP000824091">
    <property type="component" value="Unassembled WGS sequence"/>
</dbReference>
<accession>A0A9D1I605</accession>
<gene>
    <name evidence="1" type="ORF">IAD16_09010</name>
</gene>
<protein>
    <recommendedName>
        <fullName evidence="3">Signal peptidase I</fullName>
    </recommendedName>
</protein>
<dbReference type="EMBL" id="DVMO01000141">
    <property type="protein sequence ID" value="HIU28502.1"/>
    <property type="molecule type" value="Genomic_DNA"/>
</dbReference>
<evidence type="ECO:0000313" key="1">
    <source>
        <dbReference type="EMBL" id="HIU28502.1"/>
    </source>
</evidence>
<dbReference type="AlphaFoldDB" id="A0A9D1I605"/>
<evidence type="ECO:0000313" key="2">
    <source>
        <dbReference type="Proteomes" id="UP000824091"/>
    </source>
</evidence>
<reference evidence="1" key="2">
    <citation type="journal article" date="2021" name="PeerJ">
        <title>Extensive microbial diversity within the chicken gut microbiome revealed by metagenomics and culture.</title>
        <authorList>
            <person name="Gilroy R."/>
            <person name="Ravi A."/>
            <person name="Getino M."/>
            <person name="Pursley I."/>
            <person name="Horton D.L."/>
            <person name="Alikhan N.F."/>
            <person name="Baker D."/>
            <person name="Gharbi K."/>
            <person name="Hall N."/>
            <person name="Watson M."/>
            <person name="Adriaenssens E.M."/>
            <person name="Foster-Nyarko E."/>
            <person name="Jarju S."/>
            <person name="Secka A."/>
            <person name="Antonio M."/>
            <person name="Oren A."/>
            <person name="Chaudhuri R.R."/>
            <person name="La Ragione R."/>
            <person name="Hildebrand F."/>
            <person name="Pallen M.J."/>
        </authorList>
    </citation>
    <scope>NUCLEOTIDE SEQUENCE</scope>
    <source>
        <strain evidence="1">11300</strain>
    </source>
</reference>
<sequence>MKKIIFCMLGAAAGICLAIVVHCSFMITEMYDSSMFPAIEPGQKVLVFMLAGIDDMEPGDIVAYESPYHQIDGGRSVSIRRVEKIDDEETVLICDTKVDDNDKTVISTDDILGKVLTF</sequence>
<dbReference type="InterPro" id="IPR036286">
    <property type="entry name" value="LexA/Signal_pep-like_sf"/>
</dbReference>
<organism evidence="1 2">
    <name type="scientific">Candidatus Fimisoma avicola</name>
    <dbReference type="NCBI Taxonomy" id="2840826"/>
    <lineage>
        <taxon>Bacteria</taxon>
        <taxon>Bacillati</taxon>
        <taxon>Bacillota</taxon>
        <taxon>Clostridia</taxon>
        <taxon>Eubacteriales</taxon>
        <taxon>Candidatus Fimisoma</taxon>
    </lineage>
</organism>
<proteinExistence type="predicted"/>
<comment type="caution">
    <text evidence="1">The sequence shown here is derived from an EMBL/GenBank/DDBJ whole genome shotgun (WGS) entry which is preliminary data.</text>
</comment>
<dbReference type="SUPFAM" id="SSF51306">
    <property type="entry name" value="LexA/Signal peptidase"/>
    <property type="match status" value="1"/>
</dbReference>
<evidence type="ECO:0008006" key="3">
    <source>
        <dbReference type="Google" id="ProtNLM"/>
    </source>
</evidence>
<name>A0A9D1I605_9FIRM</name>